<protein>
    <submittedName>
        <fullName evidence="2">Uncharacterized protein</fullName>
    </submittedName>
</protein>
<dbReference type="AlphaFoldDB" id="A0A0K2V3R7"/>
<keyword evidence="1" id="KW-0472">Membrane</keyword>
<organism evidence="2">
    <name type="scientific">Lepeophtheirus salmonis</name>
    <name type="common">Salmon louse</name>
    <name type="synonym">Caligus salmonis</name>
    <dbReference type="NCBI Taxonomy" id="72036"/>
    <lineage>
        <taxon>Eukaryota</taxon>
        <taxon>Metazoa</taxon>
        <taxon>Ecdysozoa</taxon>
        <taxon>Arthropoda</taxon>
        <taxon>Crustacea</taxon>
        <taxon>Multicrustacea</taxon>
        <taxon>Hexanauplia</taxon>
        <taxon>Copepoda</taxon>
        <taxon>Siphonostomatoida</taxon>
        <taxon>Caligidae</taxon>
        <taxon>Lepeophtheirus</taxon>
    </lineage>
</organism>
<evidence type="ECO:0000256" key="1">
    <source>
        <dbReference type="SAM" id="Phobius"/>
    </source>
</evidence>
<dbReference type="EMBL" id="HACA01027245">
    <property type="protein sequence ID" value="CDW44606.1"/>
    <property type="molecule type" value="Transcribed_RNA"/>
</dbReference>
<feature type="transmembrane region" description="Helical" evidence="1">
    <location>
        <begin position="7"/>
        <end position="26"/>
    </location>
</feature>
<keyword evidence="1" id="KW-1133">Transmembrane helix</keyword>
<sequence length="49" mass="5838">MIIKASCLTLLISNSFLVLMNFIIYLREVLFTIQLKILHAILRKYWLKV</sequence>
<keyword evidence="1" id="KW-0812">Transmembrane</keyword>
<evidence type="ECO:0000313" key="2">
    <source>
        <dbReference type="EMBL" id="CDW44606.1"/>
    </source>
</evidence>
<reference evidence="2" key="1">
    <citation type="submission" date="2014-05" db="EMBL/GenBank/DDBJ databases">
        <authorList>
            <person name="Chronopoulou M."/>
        </authorList>
    </citation>
    <scope>NUCLEOTIDE SEQUENCE</scope>
    <source>
        <tissue evidence="2">Whole organism</tissue>
    </source>
</reference>
<proteinExistence type="predicted"/>
<accession>A0A0K2V3R7</accession>
<name>A0A0K2V3R7_LEPSM</name>